<reference evidence="3 6" key="3">
    <citation type="submission" date="2020-04" db="EMBL/GenBank/DDBJ databases">
        <title>Antimicrobial susceptibility and clonality of vaginal-derived multi-drug resistant Mobiluncus isolates in China.</title>
        <authorList>
            <person name="Zhang X."/>
        </authorList>
    </citation>
    <scope>NUCLEOTIDE SEQUENCE [LARGE SCALE GENOMIC DNA]</scope>
    <source>
        <strain evidence="3 6">7</strain>
    </source>
</reference>
<sequence length="144" mass="15895">MMINIKKATSAFSVMLLCLGINTTSAFASQPDETRQLISDISEIEHNLASNGTSVETELAKLIKDYQEKQEHANLNPAEKVQLDALINQVRKQLTDYMEYKTNSTERGRYDAVYSPAVAAAVAAFASQQYILAAELLTHAQQIA</sequence>
<protein>
    <submittedName>
        <fullName evidence="3">Uncharacterized protein</fullName>
    </submittedName>
</protein>
<dbReference type="AlphaFoldDB" id="A0A2J9KRX6"/>
<dbReference type="EMBL" id="JABCUV010000013">
    <property type="protein sequence ID" value="NMW93946.1"/>
    <property type="molecule type" value="Genomic_DNA"/>
</dbReference>
<evidence type="ECO:0000313" key="5">
    <source>
        <dbReference type="Proteomes" id="UP000255284"/>
    </source>
</evidence>
<evidence type="ECO:0000256" key="1">
    <source>
        <dbReference type="SAM" id="SignalP"/>
    </source>
</evidence>
<organism evidence="3 6">
    <name type="scientific">Mobiluncus mulieris</name>
    <dbReference type="NCBI Taxonomy" id="2052"/>
    <lineage>
        <taxon>Bacteria</taxon>
        <taxon>Bacillati</taxon>
        <taxon>Actinomycetota</taxon>
        <taxon>Actinomycetes</taxon>
        <taxon>Actinomycetales</taxon>
        <taxon>Actinomycetaceae</taxon>
        <taxon>Mobiluncus</taxon>
    </lineage>
</organism>
<dbReference type="Proteomes" id="UP000582487">
    <property type="component" value="Unassembled WGS sequence"/>
</dbReference>
<accession>A0A2J9KRX6</accession>
<comment type="caution">
    <text evidence="3">The sequence shown here is derived from an EMBL/GenBank/DDBJ whole genome shotgun (WGS) entry which is preliminary data.</text>
</comment>
<proteinExistence type="predicted"/>
<reference evidence="2 7" key="2">
    <citation type="submission" date="2019-08" db="EMBL/GenBank/DDBJ databases">
        <title>Comparison of rpoB and gyrB Sequences from Mobiluncus Species and Development of a Multiplex PCR Method for Clinical Detection of Mobiluncus curtisii and Mobiluncus mulieris.</title>
        <authorList>
            <person name="Yang L."/>
            <person name="Shen Y."/>
            <person name="Xu G."/>
            <person name="Shu L.-B."/>
            <person name="Hu J."/>
            <person name="Zhang R."/>
            <person name="Wang Y."/>
            <person name="Zhou H.-W."/>
            <person name="Zhang X."/>
        </authorList>
    </citation>
    <scope>NUCLEOTIDE SEQUENCE [LARGE SCALE GENOMIC DNA]</scope>
    <source>
        <strain evidence="2 7">M26</strain>
    </source>
</reference>
<evidence type="ECO:0000313" key="6">
    <source>
        <dbReference type="Proteomes" id="UP000582487"/>
    </source>
</evidence>
<reference evidence="4 5" key="1">
    <citation type="submission" date="2018-06" db="EMBL/GenBank/DDBJ databases">
        <authorList>
            <consortium name="Pathogen Informatics"/>
            <person name="Doyle S."/>
        </authorList>
    </citation>
    <scope>NUCLEOTIDE SEQUENCE [LARGE SCALE GENOMIC DNA]</scope>
    <source>
        <strain evidence="4 5">NCTC11819</strain>
    </source>
</reference>
<dbReference type="RefSeq" id="WP_004012062.1">
    <property type="nucleotide sequence ID" value="NZ_CAMPNB010000014.1"/>
</dbReference>
<gene>
    <name evidence="2" type="ORF">FYZ43_10160</name>
    <name evidence="3" type="ORF">HHJ74_09675</name>
    <name evidence="4" type="ORF">NCTC11819_01700</name>
</gene>
<dbReference type="EMBL" id="VSZY01000023">
    <property type="protein sequence ID" value="MCU9969735.1"/>
    <property type="molecule type" value="Genomic_DNA"/>
</dbReference>
<evidence type="ECO:0000313" key="2">
    <source>
        <dbReference type="EMBL" id="MCU9969735.1"/>
    </source>
</evidence>
<dbReference type="Proteomes" id="UP001209486">
    <property type="component" value="Unassembled WGS sequence"/>
</dbReference>
<name>A0A2J9KRX6_9ACTO</name>
<dbReference type="Proteomes" id="UP000255284">
    <property type="component" value="Unassembled WGS sequence"/>
</dbReference>
<feature type="chain" id="PRO_5044383278" evidence="1">
    <location>
        <begin position="29"/>
        <end position="144"/>
    </location>
</feature>
<evidence type="ECO:0000313" key="3">
    <source>
        <dbReference type="EMBL" id="NMW93946.1"/>
    </source>
</evidence>
<dbReference type="GeneID" id="61168249"/>
<evidence type="ECO:0000313" key="7">
    <source>
        <dbReference type="Proteomes" id="UP001209486"/>
    </source>
</evidence>
<dbReference type="EMBL" id="UGGQ01000006">
    <property type="protein sequence ID" value="STO17115.1"/>
    <property type="molecule type" value="Genomic_DNA"/>
</dbReference>
<evidence type="ECO:0000313" key="4">
    <source>
        <dbReference type="EMBL" id="STO17115.1"/>
    </source>
</evidence>
<keyword evidence="1" id="KW-0732">Signal</keyword>
<feature type="signal peptide" evidence="1">
    <location>
        <begin position="1"/>
        <end position="28"/>
    </location>
</feature>